<evidence type="ECO:0000313" key="2">
    <source>
        <dbReference type="EMBL" id="SDN20997.1"/>
    </source>
</evidence>
<accession>A0A1G9ZIT3</accession>
<sequence length="207" mass="22762">MSRTPSKRLRLPRIVPRTSGRENARNDDRLPREVHTVNRRSVLASLGTALGVGTAGCSLLDTPDEFRLAFVRVFNGSVTAVSGTVRVHSDDDVVYTGQFEDLPSFQDVGDEPRENRFAGLPNAKVFDSTWPDESGVFEVSYRLSDQASWQRAAVETVDAPLVAFDLSVLGGGMNAVSINHRLLEFQSEDAVQRLLGTNETEDATERP</sequence>
<evidence type="ECO:0000256" key="1">
    <source>
        <dbReference type="SAM" id="MobiDB-lite"/>
    </source>
</evidence>
<dbReference type="STRING" id="996166.SAMN05192554_12063"/>
<feature type="compositionally biased region" description="Basic residues" evidence="1">
    <location>
        <begin position="1"/>
        <end position="11"/>
    </location>
</feature>
<protein>
    <submittedName>
        <fullName evidence="2">Uncharacterized protein</fullName>
    </submittedName>
</protein>
<feature type="region of interest" description="Disordered" evidence="1">
    <location>
        <begin position="1"/>
        <end position="30"/>
    </location>
</feature>
<dbReference type="EMBL" id="FNIA01000020">
    <property type="protein sequence ID" value="SDN20997.1"/>
    <property type="molecule type" value="Genomic_DNA"/>
</dbReference>
<feature type="compositionally biased region" description="Basic and acidic residues" evidence="1">
    <location>
        <begin position="19"/>
        <end position="30"/>
    </location>
</feature>
<evidence type="ECO:0000313" key="3">
    <source>
        <dbReference type="Proteomes" id="UP000199370"/>
    </source>
</evidence>
<proteinExistence type="predicted"/>
<reference evidence="2 3" key="1">
    <citation type="submission" date="2016-10" db="EMBL/GenBank/DDBJ databases">
        <authorList>
            <person name="de Groot N.N."/>
        </authorList>
    </citation>
    <scope>NUCLEOTIDE SEQUENCE [LARGE SCALE GENOMIC DNA]</scope>
    <source>
        <strain evidence="3">EB21,IBRC-M 10013,KCTC 4048</strain>
    </source>
</reference>
<keyword evidence="3" id="KW-1185">Reference proteome</keyword>
<dbReference type="AlphaFoldDB" id="A0A1G9ZIT3"/>
<dbReference type="Proteomes" id="UP000199370">
    <property type="component" value="Unassembled WGS sequence"/>
</dbReference>
<name>A0A1G9ZIT3_9EURY</name>
<organism evidence="2 3">
    <name type="scientific">Haloarchaeobius iranensis</name>
    <dbReference type="NCBI Taxonomy" id="996166"/>
    <lineage>
        <taxon>Archaea</taxon>
        <taxon>Methanobacteriati</taxon>
        <taxon>Methanobacteriota</taxon>
        <taxon>Stenosarchaea group</taxon>
        <taxon>Halobacteria</taxon>
        <taxon>Halobacteriales</taxon>
        <taxon>Halorubellaceae</taxon>
        <taxon>Haloarchaeobius</taxon>
    </lineage>
</organism>
<gene>
    <name evidence="2" type="ORF">SAMN05192554_12063</name>
</gene>